<dbReference type="Pfam" id="PF08548">
    <property type="entry name" value="Peptidase_M10_C"/>
    <property type="match status" value="1"/>
</dbReference>
<dbReference type="CDD" id="cd04277">
    <property type="entry name" value="ZnMc_serralysin_like"/>
    <property type="match status" value="1"/>
</dbReference>
<sequence length="1462" mass="149770">MPSPLGYSSISYAKLTSNVQVNSLLYGTYWAGSATTGTSLTYSFLGTNSYFARNYSDFDEYRASYSLTSAQQNSITSALGAWSSVSNLKFKQVSDTLANTGDLRFGGYMDMPDSFAAWGYYPANSPSGGDVWIGPVTNDPSPVKGTYDYMTFMHEIGHGLGLKHPFSPSDSNATVLSAQFDDVRYTIMSYNNNYSYQPTTPMLLDIAAIQSLYGANNQWQIGNNTYSWTANQSVFETIWDAGGIDTIDASSQAQAVRINLNEGQFSKIGQAFVNLSTDTDFNEGLAIAYGTKIENAVGSANDDTLIGNALANVLNGRAGKDVMIGGAGNDTYVVDNIDDVIQESSALNSGVDTVLASSNYVLSANIETLTLSGVGNINGTGNALNNRITGNTAANVLDGGIGIDTLVGGTGNDTYVVDNLKDVISETSTLASEIDTVRSSLNWTLGANLENLTLTGLANLNGLGNASNNVLTGNAGNNVLDGLTGRDTLIGGAGNDTYMLDNVGDSIVELADEGRDVVRTSVSHVLSANVEDGQLLGVAALNLTGNASNNSLIGNAAANVLNGLDGADFLDGGAGIDTLIGGTGNDTYVVDNLKDVVSETSTVDGEIDTVRSSVSWSLGANLENLTLTGVAHINGSGNALANVLVGNAGNNVLNGGAGVDQLDGGAGNDTYYVDNLGDTVTERGASLVEIDSVISSVNYALGANLENLTLSGSGNINGIGNALNNRITGNTGANMLDGGIGIDTLVGGTGNDIYVVDNLRDVISETSVLASEIDTVRSSLSWTLGANLENLTLTGIAPINGSGNALNNVLTGNAGNNLLNGLAGRDTLIGGAGNDTYMLDNVGDSIVELADEGRDVVRTSVSHVLSANVEDGQLLGVAALNLTGNASNNSLVGNAAANVLNGLDGADFLDGGAGIDTLIGGTGNDTYVVDNLKDIVSETSTLDGEIDTVRSSVSWSLGANLENLTLTGVAHINGSGNALDNVMTGNAGNNVLNGGAGVDQLDGGAGNDTYYIDNLGDTVIERGASLIEIDSVFSSISYNLGTNFENLTLLGAASLNGTGNALNNRITGNTGANLLDGGVGIDTLVGGTGNDIYVVDNLRDVISETSVLASEIDTVRSSLSWTLGANLENLTLTGIAPINGSGNALNNVLTGNAGNNLLNGLAGRDTLIGGAGNDTYMLDNVGDSVVELADEGRDVVRTSVSHVLSANVEDGQLLGVAALNLTGNASNNSLVGNAAANVLNGLDGADFLDGGAGIDTLIGGTGNDTYVVDNLKDIVSETSTLDGEIDTVRSSVSWSLGANLENLTLTGVAHINGSGNALDNVMTGNAGNNVFNGGAGNDRLDGGAGNDTLMGGVGTDTLIGGAGADRFVFSTLSELGKDGTGDVILDFSRLQGDKIDLSKLDANALTPLFSKFSFIDANDFTGAGQLRFIDHVLYGNVNGDLNADFEIQLLGVNTFSANDLVA</sequence>
<dbReference type="InterPro" id="IPR034033">
    <property type="entry name" value="Serralysin-like"/>
</dbReference>
<dbReference type="PROSITE" id="PS00330">
    <property type="entry name" value="HEMOLYSIN_CALCIUM"/>
    <property type="match status" value="5"/>
</dbReference>
<dbReference type="InterPro" id="IPR050557">
    <property type="entry name" value="RTX_toxin/Mannuronan_C5-epim"/>
</dbReference>
<dbReference type="PANTHER" id="PTHR38340">
    <property type="entry name" value="S-LAYER PROTEIN"/>
    <property type="match status" value="1"/>
</dbReference>
<comment type="subcellular location">
    <subcellularLocation>
        <location evidence="2">Secreted</location>
    </subcellularLocation>
</comment>
<dbReference type="SUPFAM" id="SSF55486">
    <property type="entry name" value="Metalloproteases ('zincins'), catalytic domain"/>
    <property type="match status" value="1"/>
</dbReference>
<dbReference type="InterPro" id="IPR011049">
    <property type="entry name" value="Serralysin-like_metalloprot_C"/>
</dbReference>
<evidence type="ECO:0000256" key="5">
    <source>
        <dbReference type="ARBA" id="ARBA00022737"/>
    </source>
</evidence>
<dbReference type="InterPro" id="IPR013858">
    <property type="entry name" value="Peptidase_M10B_C"/>
</dbReference>
<evidence type="ECO:0000259" key="7">
    <source>
        <dbReference type="SMART" id="SM00235"/>
    </source>
</evidence>
<comment type="similarity">
    <text evidence="3">Belongs to the peptidase M10B family.</text>
</comment>
<evidence type="ECO:0000313" key="10">
    <source>
        <dbReference type="Proteomes" id="UP000659438"/>
    </source>
</evidence>
<dbReference type="InterPro" id="IPR024079">
    <property type="entry name" value="MetalloPept_cat_dom_sf"/>
</dbReference>
<dbReference type="PANTHER" id="PTHR38340:SF1">
    <property type="entry name" value="S-LAYER PROTEIN"/>
    <property type="match status" value="1"/>
</dbReference>
<organism evidence="8">
    <name type="scientific">Pseudomonas marvdashtae</name>
    <dbReference type="NCBI Taxonomy" id="2745500"/>
    <lineage>
        <taxon>Bacteria</taxon>
        <taxon>Pseudomonadati</taxon>
        <taxon>Pseudomonadota</taxon>
        <taxon>Gammaproteobacteria</taxon>
        <taxon>Pseudomonadales</taxon>
        <taxon>Pseudomonadaceae</taxon>
        <taxon>Pseudomonas</taxon>
    </lineage>
</organism>
<dbReference type="SUPFAM" id="SSF51120">
    <property type="entry name" value="beta-Roll"/>
    <property type="match status" value="8"/>
</dbReference>
<dbReference type="InterPro" id="IPR006026">
    <property type="entry name" value="Peptidase_Metallo"/>
</dbReference>
<keyword evidence="10" id="KW-1185">Reference proteome</keyword>
<name>A0A923FL79_9PSED</name>
<dbReference type="Gene3D" id="2.150.10.10">
    <property type="entry name" value="Serralysin-like metalloprotease, C-terminal"/>
    <property type="match status" value="7"/>
</dbReference>
<evidence type="ECO:0000313" key="9">
    <source>
        <dbReference type="EMBL" id="MBV4552081.1"/>
    </source>
</evidence>
<gene>
    <name evidence="9" type="ORF">HU742_013110</name>
    <name evidence="8" type="ORF">HU742_05365</name>
</gene>
<dbReference type="GO" id="GO:0005615">
    <property type="term" value="C:extracellular space"/>
    <property type="evidence" value="ECO:0007669"/>
    <property type="project" value="InterPro"/>
</dbReference>
<evidence type="ECO:0000256" key="2">
    <source>
        <dbReference type="ARBA" id="ARBA00004613"/>
    </source>
</evidence>
<dbReference type="Proteomes" id="UP000659438">
    <property type="component" value="Unassembled WGS sequence"/>
</dbReference>
<dbReference type="InterPro" id="IPR001343">
    <property type="entry name" value="Hemolysn_Ca-bd"/>
</dbReference>
<proteinExistence type="inferred from homology"/>
<dbReference type="EMBL" id="JABWQX020000001">
    <property type="protein sequence ID" value="MBV4552081.1"/>
    <property type="molecule type" value="Genomic_DNA"/>
</dbReference>
<accession>A0A923FL79</accession>
<evidence type="ECO:0000256" key="1">
    <source>
        <dbReference type="ARBA" id="ARBA00001913"/>
    </source>
</evidence>
<evidence type="ECO:0000256" key="3">
    <source>
        <dbReference type="ARBA" id="ARBA00009490"/>
    </source>
</evidence>
<keyword evidence="4" id="KW-0964">Secreted</keyword>
<reference evidence="8" key="2">
    <citation type="submission" date="2020-07" db="EMBL/GenBank/DDBJ databases">
        <authorList>
            <person name="Lood C."/>
            <person name="Girard L."/>
        </authorList>
    </citation>
    <scope>NUCLEOTIDE SEQUENCE</scope>
    <source>
        <strain evidence="8">SWRI102</strain>
    </source>
</reference>
<dbReference type="GO" id="GO:0008237">
    <property type="term" value="F:metallopeptidase activity"/>
    <property type="evidence" value="ECO:0007669"/>
    <property type="project" value="InterPro"/>
</dbReference>
<dbReference type="PRINTS" id="PR00313">
    <property type="entry name" value="CABNDNGRPT"/>
</dbReference>
<protein>
    <submittedName>
        <fullName evidence="8">M10 family metallopeptidase C-terminal domain-containing protein</fullName>
    </submittedName>
</protein>
<dbReference type="SMART" id="SM00235">
    <property type="entry name" value="ZnMc"/>
    <property type="match status" value="1"/>
</dbReference>
<dbReference type="EMBL" id="JABWQX010000001">
    <property type="protein sequence ID" value="MBC3394626.1"/>
    <property type="molecule type" value="Genomic_DNA"/>
</dbReference>
<keyword evidence="5" id="KW-0677">Repeat</keyword>
<feature type="domain" description="Peptidase metallopeptidase" evidence="7">
    <location>
        <begin position="38"/>
        <end position="215"/>
    </location>
</feature>
<comment type="caution">
    <text evidence="8">The sequence shown here is derived from an EMBL/GenBank/DDBJ whole genome shotgun (WGS) entry which is preliminary data.</text>
</comment>
<dbReference type="GO" id="GO:0008270">
    <property type="term" value="F:zinc ion binding"/>
    <property type="evidence" value="ECO:0007669"/>
    <property type="project" value="InterPro"/>
</dbReference>
<reference evidence="8 10" key="1">
    <citation type="journal article" date="2020" name="Microorganisms">
        <title>Reliable Identification of Environmental Pseudomonas Isolates Using the rpoD Gene.</title>
        <authorList>
            <consortium name="The Broad Institute Genome Sequencing Platform"/>
            <person name="Girard L."/>
            <person name="Lood C."/>
            <person name="Rokni-Zadeh H."/>
            <person name="van Noort V."/>
            <person name="Lavigne R."/>
            <person name="De Mot R."/>
        </authorList>
    </citation>
    <scope>NUCLEOTIDE SEQUENCE</scope>
    <source>
        <strain evidence="8 10">SWRI102</strain>
    </source>
</reference>
<reference evidence="9" key="3">
    <citation type="submission" date="2021-06" db="EMBL/GenBank/DDBJ databases">
        <title>Updating the genus Pseudomonas: Description of 43 new species and partition of the Pseudomonas putida group.</title>
        <authorList>
            <person name="Girard L."/>
            <person name="Lood C."/>
            <person name="Vandamme P."/>
            <person name="Rokni-Zadeh H."/>
            <person name="Van Noort V."/>
            <person name="Hofte M."/>
            <person name="Lavigne R."/>
            <person name="De Mot R."/>
        </authorList>
    </citation>
    <scope>NUCLEOTIDE SEQUENCE</scope>
    <source>
        <strain evidence="9">SWRI102</strain>
    </source>
</reference>
<evidence type="ECO:0000313" key="8">
    <source>
        <dbReference type="EMBL" id="MBC3394626.1"/>
    </source>
</evidence>
<dbReference type="GO" id="GO:0005509">
    <property type="term" value="F:calcium ion binding"/>
    <property type="evidence" value="ECO:0007669"/>
    <property type="project" value="InterPro"/>
</dbReference>
<evidence type="ECO:0000256" key="6">
    <source>
        <dbReference type="ARBA" id="ARBA00022837"/>
    </source>
</evidence>
<dbReference type="SMART" id="SM00710">
    <property type="entry name" value="PbH1"/>
    <property type="match status" value="6"/>
</dbReference>
<evidence type="ECO:0000256" key="4">
    <source>
        <dbReference type="ARBA" id="ARBA00022525"/>
    </source>
</evidence>
<dbReference type="Pfam" id="PF00353">
    <property type="entry name" value="HemolysinCabind"/>
    <property type="match status" value="13"/>
</dbReference>
<dbReference type="RefSeq" id="WP_186642758.1">
    <property type="nucleotide sequence ID" value="NZ_JABWQX020000001.1"/>
</dbReference>
<dbReference type="Gene3D" id="3.40.390.10">
    <property type="entry name" value="Collagenase (Catalytic Domain)"/>
    <property type="match status" value="1"/>
</dbReference>
<dbReference type="GO" id="GO:0006508">
    <property type="term" value="P:proteolysis"/>
    <property type="evidence" value="ECO:0007669"/>
    <property type="project" value="InterPro"/>
</dbReference>
<comment type="cofactor">
    <cofactor evidence="1">
        <name>Ca(2+)</name>
        <dbReference type="ChEBI" id="CHEBI:29108"/>
    </cofactor>
</comment>
<dbReference type="InterPro" id="IPR018511">
    <property type="entry name" value="Hemolysin-typ_Ca-bd_CS"/>
</dbReference>
<keyword evidence="6" id="KW-0106">Calcium</keyword>
<dbReference type="InterPro" id="IPR006626">
    <property type="entry name" value="PbH1"/>
</dbReference>